<evidence type="ECO:0000313" key="2">
    <source>
        <dbReference type="EMBL" id="KAF5372355.1"/>
    </source>
</evidence>
<protein>
    <submittedName>
        <fullName evidence="2">Uncharacterized protein</fullName>
    </submittedName>
</protein>
<gene>
    <name evidence="2" type="ORF">D9615_009232</name>
</gene>
<keyword evidence="3" id="KW-1185">Reference proteome</keyword>
<name>A0A8H5GWR1_9AGAR</name>
<evidence type="ECO:0000256" key="1">
    <source>
        <dbReference type="SAM" id="Phobius"/>
    </source>
</evidence>
<dbReference type="AlphaFoldDB" id="A0A8H5GWR1"/>
<proteinExistence type="predicted"/>
<accession>A0A8H5GWR1</accession>
<evidence type="ECO:0000313" key="3">
    <source>
        <dbReference type="Proteomes" id="UP000565441"/>
    </source>
</evidence>
<feature type="transmembrane region" description="Helical" evidence="1">
    <location>
        <begin position="155"/>
        <end position="175"/>
    </location>
</feature>
<comment type="caution">
    <text evidence="2">The sequence shown here is derived from an EMBL/GenBank/DDBJ whole genome shotgun (WGS) entry which is preliminary data.</text>
</comment>
<keyword evidence="1" id="KW-0812">Transmembrane</keyword>
<keyword evidence="1" id="KW-1133">Transmembrane helix</keyword>
<reference evidence="2 3" key="1">
    <citation type="journal article" date="2020" name="ISME J.">
        <title>Uncovering the hidden diversity of litter-decomposition mechanisms in mushroom-forming fungi.</title>
        <authorList>
            <person name="Floudas D."/>
            <person name="Bentzer J."/>
            <person name="Ahren D."/>
            <person name="Johansson T."/>
            <person name="Persson P."/>
            <person name="Tunlid A."/>
        </authorList>
    </citation>
    <scope>NUCLEOTIDE SEQUENCE [LARGE SCALE GENOMIC DNA]</scope>
    <source>
        <strain evidence="2 3">CBS 661.87</strain>
    </source>
</reference>
<sequence>MPCRRSRMLASSSLMQLSLRLEDTPPNPARSLCAYLSAADPANPIISLRALTRLKSPVLSSAARYHPGQAGHFLDIITSLPTAVYGLETHIIFQVTPRIATAYPEEWRLLDTTLTAIHCGGFDPATCLCTWLRQKAERARGAAEGAAVLPCPRSFPFQALLVVLLLIAISSLLSYRGHHPAWD</sequence>
<organism evidence="2 3">
    <name type="scientific">Tricholomella constricta</name>
    <dbReference type="NCBI Taxonomy" id="117010"/>
    <lineage>
        <taxon>Eukaryota</taxon>
        <taxon>Fungi</taxon>
        <taxon>Dikarya</taxon>
        <taxon>Basidiomycota</taxon>
        <taxon>Agaricomycotina</taxon>
        <taxon>Agaricomycetes</taxon>
        <taxon>Agaricomycetidae</taxon>
        <taxon>Agaricales</taxon>
        <taxon>Tricholomatineae</taxon>
        <taxon>Lyophyllaceae</taxon>
        <taxon>Tricholomella</taxon>
    </lineage>
</organism>
<dbReference type="EMBL" id="JAACJP010000043">
    <property type="protein sequence ID" value="KAF5372355.1"/>
    <property type="molecule type" value="Genomic_DNA"/>
</dbReference>
<dbReference type="Proteomes" id="UP000565441">
    <property type="component" value="Unassembled WGS sequence"/>
</dbReference>
<keyword evidence="1" id="KW-0472">Membrane</keyword>